<comment type="subunit">
    <text evidence="15">Interacts with RSC1A1.</text>
</comment>
<dbReference type="InterPro" id="IPR006070">
    <property type="entry name" value="Sua5-like_dom"/>
</dbReference>
<dbReference type="VEuPathDB" id="VectorBase:SCAU010224"/>
<dbReference type="KEGG" id="scac:106093368"/>
<keyword evidence="11" id="KW-0496">Mitochondrion</keyword>
<keyword evidence="7" id="KW-1003">Cell membrane</keyword>
<sequence length="251" mass="27860">MLVTPRILGRSVDRCLKQHTSLYAMKSFSKQTAIHNLVDEEQTLDIAANCLRYGAVIALPTDTVYGLACDANNEKAIQKLYDIKGREFHKPVAICVANLKALRKYGRAEHLSEQLLSKLLPGPITIVIERTKYLHNPFLNPNTSKIGIRIPDFPFIQKLCAIFHEQPLALTSANKSSEPSSLHINEFQSLWPLLGGVFDAGPIGLSDERRSASTVVDLSMPGRYKIVREGVALKYTIEALHQHGLTSIESS</sequence>
<dbReference type="Pfam" id="PF01300">
    <property type="entry name" value="Sua5_yciO_yrdC"/>
    <property type="match status" value="1"/>
</dbReference>
<keyword evidence="10" id="KW-0809">Transit peptide</keyword>
<dbReference type="InterPro" id="IPR017945">
    <property type="entry name" value="DHBP_synth_RibB-like_a/b_dom"/>
</dbReference>
<gene>
    <name evidence="17" type="primary">106093368</name>
</gene>
<evidence type="ECO:0000256" key="5">
    <source>
        <dbReference type="ARBA" id="ARBA00012584"/>
    </source>
</evidence>
<dbReference type="AlphaFoldDB" id="A0A1I8PQP7"/>
<evidence type="ECO:0000256" key="1">
    <source>
        <dbReference type="ARBA" id="ARBA00004173"/>
    </source>
</evidence>
<evidence type="ECO:0000256" key="9">
    <source>
        <dbReference type="ARBA" id="ARBA00022679"/>
    </source>
</evidence>
<evidence type="ECO:0000313" key="17">
    <source>
        <dbReference type="EnsemblMetazoa" id="SCAU010224-PA"/>
    </source>
</evidence>
<dbReference type="NCBIfam" id="TIGR00057">
    <property type="entry name" value="L-threonylcarbamoyladenylate synthase"/>
    <property type="match status" value="1"/>
</dbReference>
<evidence type="ECO:0000256" key="10">
    <source>
        <dbReference type="ARBA" id="ARBA00022946"/>
    </source>
</evidence>
<dbReference type="GO" id="GO:0006450">
    <property type="term" value="P:regulation of translational fidelity"/>
    <property type="evidence" value="ECO:0007669"/>
    <property type="project" value="TreeGrafter"/>
</dbReference>
<evidence type="ECO:0000259" key="16">
    <source>
        <dbReference type="PROSITE" id="PS51163"/>
    </source>
</evidence>
<evidence type="ECO:0000256" key="2">
    <source>
        <dbReference type="ARBA" id="ARBA00004202"/>
    </source>
</evidence>
<comment type="subcellular location">
    <subcellularLocation>
        <location evidence="2">Cell membrane</location>
        <topology evidence="2">Peripheral membrane protein</topology>
    </subcellularLocation>
    <subcellularLocation>
        <location evidence="3">Cytoplasm</location>
    </subcellularLocation>
    <subcellularLocation>
        <location evidence="1">Mitochondrion</location>
    </subcellularLocation>
</comment>
<comment type="function">
    <text evidence="14">Cytoplasmic and mitochondrial threonylcarbamoyl-AMP synthase required for the formation of a threonylcarbamoyl group on adenosine at position 37 (t(6)A37) in tRNAs that read codons beginning with adenine. Catalyzes the conversion of L-threonine, HCO(3)(-)/CO(2) and ATP to give threonylcarbamoyl-AMP (TC-AMP) as the acyladenylate intermediate, with the release of diphosphate. Participates in t(6)A37 formation in cytoplasmic and mitochondrial tRNAs. May regulate the activity of some transporters.</text>
</comment>
<keyword evidence="12" id="KW-0472">Membrane</keyword>
<evidence type="ECO:0000256" key="3">
    <source>
        <dbReference type="ARBA" id="ARBA00004496"/>
    </source>
</evidence>
<dbReference type="GO" id="GO:0005739">
    <property type="term" value="C:mitochondrion"/>
    <property type="evidence" value="ECO:0007669"/>
    <property type="project" value="UniProtKB-SubCell"/>
</dbReference>
<dbReference type="InterPro" id="IPR050156">
    <property type="entry name" value="TC-AMP_synthase_SUA5"/>
</dbReference>
<evidence type="ECO:0000256" key="11">
    <source>
        <dbReference type="ARBA" id="ARBA00023128"/>
    </source>
</evidence>
<comment type="similarity">
    <text evidence="4">Belongs to the SUA5 family.</text>
</comment>
<dbReference type="PANTHER" id="PTHR17490">
    <property type="entry name" value="SUA5"/>
    <property type="match status" value="1"/>
</dbReference>
<feature type="domain" description="YrdC-like" evidence="16">
    <location>
        <begin position="41"/>
        <end position="232"/>
    </location>
</feature>
<keyword evidence="9" id="KW-0808">Transferase</keyword>
<evidence type="ECO:0000256" key="6">
    <source>
        <dbReference type="ARBA" id="ARBA00015492"/>
    </source>
</evidence>
<keyword evidence="18" id="KW-1185">Reference proteome</keyword>
<dbReference type="SUPFAM" id="SSF55821">
    <property type="entry name" value="YrdC/RibB"/>
    <property type="match status" value="1"/>
</dbReference>
<dbReference type="FunFam" id="3.90.870.10:FF:000007">
    <property type="entry name" value="YrdC N6-threonylcarbamoyltransferase domain containing"/>
    <property type="match status" value="1"/>
</dbReference>
<dbReference type="EC" id="2.7.7.87" evidence="5"/>
<accession>A0A1I8PQP7</accession>
<evidence type="ECO:0000256" key="7">
    <source>
        <dbReference type="ARBA" id="ARBA00022475"/>
    </source>
</evidence>
<evidence type="ECO:0000256" key="15">
    <source>
        <dbReference type="ARBA" id="ARBA00063146"/>
    </source>
</evidence>
<dbReference type="Gene3D" id="3.90.870.10">
    <property type="entry name" value="DHBP synthase"/>
    <property type="match status" value="1"/>
</dbReference>
<dbReference type="GO" id="GO:0005886">
    <property type="term" value="C:plasma membrane"/>
    <property type="evidence" value="ECO:0007669"/>
    <property type="project" value="UniProtKB-SubCell"/>
</dbReference>
<keyword evidence="8" id="KW-0963">Cytoplasm</keyword>
<dbReference type="Proteomes" id="UP000095300">
    <property type="component" value="Unassembled WGS sequence"/>
</dbReference>
<evidence type="ECO:0000256" key="4">
    <source>
        <dbReference type="ARBA" id="ARBA00007663"/>
    </source>
</evidence>
<name>A0A1I8PQP7_STOCA</name>
<comment type="catalytic activity">
    <reaction evidence="13">
        <text>L-threonine + hydrogencarbonate + ATP = L-threonylcarbamoyladenylate + diphosphate + H2O</text>
        <dbReference type="Rhea" id="RHEA:36407"/>
        <dbReference type="ChEBI" id="CHEBI:15377"/>
        <dbReference type="ChEBI" id="CHEBI:17544"/>
        <dbReference type="ChEBI" id="CHEBI:30616"/>
        <dbReference type="ChEBI" id="CHEBI:33019"/>
        <dbReference type="ChEBI" id="CHEBI:57926"/>
        <dbReference type="ChEBI" id="CHEBI:73682"/>
        <dbReference type="EC" id="2.7.7.87"/>
    </reaction>
</comment>
<proteinExistence type="inferred from homology"/>
<reference evidence="17" key="1">
    <citation type="submission" date="2020-05" db="UniProtKB">
        <authorList>
            <consortium name="EnsemblMetazoa"/>
        </authorList>
    </citation>
    <scope>IDENTIFICATION</scope>
    <source>
        <strain evidence="17">USDA</strain>
    </source>
</reference>
<dbReference type="PANTHER" id="PTHR17490:SF10">
    <property type="entry name" value="THREONYLCARBAMOYL-AMP SYNTHASE"/>
    <property type="match status" value="1"/>
</dbReference>
<evidence type="ECO:0000256" key="13">
    <source>
        <dbReference type="ARBA" id="ARBA00048366"/>
    </source>
</evidence>
<evidence type="ECO:0000256" key="8">
    <source>
        <dbReference type="ARBA" id="ARBA00022490"/>
    </source>
</evidence>
<dbReference type="GO" id="GO:0003725">
    <property type="term" value="F:double-stranded RNA binding"/>
    <property type="evidence" value="ECO:0007669"/>
    <property type="project" value="InterPro"/>
</dbReference>
<evidence type="ECO:0000313" key="18">
    <source>
        <dbReference type="Proteomes" id="UP000095300"/>
    </source>
</evidence>
<dbReference type="GO" id="GO:0000049">
    <property type="term" value="F:tRNA binding"/>
    <property type="evidence" value="ECO:0007669"/>
    <property type="project" value="TreeGrafter"/>
</dbReference>
<dbReference type="PROSITE" id="PS51163">
    <property type="entry name" value="YRDC"/>
    <property type="match status" value="1"/>
</dbReference>
<dbReference type="GO" id="GO:0061710">
    <property type="term" value="F:L-threonylcarbamoyladenylate synthase"/>
    <property type="evidence" value="ECO:0007669"/>
    <property type="project" value="UniProtKB-EC"/>
</dbReference>
<dbReference type="OrthoDB" id="3648309at2759"/>
<dbReference type="STRING" id="35570.A0A1I8PQP7"/>
<evidence type="ECO:0000256" key="14">
    <source>
        <dbReference type="ARBA" id="ARBA00058524"/>
    </source>
</evidence>
<organism evidence="17 18">
    <name type="scientific">Stomoxys calcitrans</name>
    <name type="common">Stable fly</name>
    <name type="synonym">Conops calcitrans</name>
    <dbReference type="NCBI Taxonomy" id="35570"/>
    <lineage>
        <taxon>Eukaryota</taxon>
        <taxon>Metazoa</taxon>
        <taxon>Ecdysozoa</taxon>
        <taxon>Arthropoda</taxon>
        <taxon>Hexapoda</taxon>
        <taxon>Insecta</taxon>
        <taxon>Pterygota</taxon>
        <taxon>Neoptera</taxon>
        <taxon>Endopterygota</taxon>
        <taxon>Diptera</taxon>
        <taxon>Brachycera</taxon>
        <taxon>Muscomorpha</taxon>
        <taxon>Muscoidea</taxon>
        <taxon>Muscidae</taxon>
        <taxon>Stomoxys</taxon>
    </lineage>
</organism>
<protein>
    <recommendedName>
        <fullName evidence="6">Threonylcarbamoyl-AMP synthase</fullName>
        <ecNumber evidence="5">2.7.7.87</ecNumber>
    </recommendedName>
</protein>
<evidence type="ECO:0000256" key="12">
    <source>
        <dbReference type="ARBA" id="ARBA00023136"/>
    </source>
</evidence>
<dbReference type="EnsemblMetazoa" id="SCAU010224-RA">
    <property type="protein sequence ID" value="SCAU010224-PA"/>
    <property type="gene ID" value="SCAU010224"/>
</dbReference>